<evidence type="ECO:0000259" key="4">
    <source>
        <dbReference type="PROSITE" id="PS51084"/>
    </source>
</evidence>
<feature type="domain" description="HIT" evidence="4">
    <location>
        <begin position="6"/>
        <end position="114"/>
    </location>
</feature>
<sequence>MSDKTIFKRIIDKEIPADIIYEDDQCLAFKDIAPKAPTHVLIIPKKEIATVDDLADEDAALIGHMWIVIRNLARDLGLEDGYRVIVNCKEAGGQEVPHLHYHLLGGRQMTWPPG</sequence>
<dbReference type="Gene3D" id="3.30.428.10">
    <property type="entry name" value="HIT-like"/>
    <property type="match status" value="1"/>
</dbReference>
<evidence type="ECO:0000313" key="5">
    <source>
        <dbReference type="EMBL" id="PQO36764.1"/>
    </source>
</evidence>
<evidence type="ECO:0000313" key="6">
    <source>
        <dbReference type="Proteomes" id="UP000240009"/>
    </source>
</evidence>
<comment type="caution">
    <text evidence="5">The sequence shown here is derived from an EMBL/GenBank/DDBJ whole genome shotgun (WGS) entry which is preliminary data.</text>
</comment>
<evidence type="ECO:0000256" key="1">
    <source>
        <dbReference type="PIRSR" id="PIRSR601310-1"/>
    </source>
</evidence>
<dbReference type="SUPFAM" id="SSF54197">
    <property type="entry name" value="HIT-like"/>
    <property type="match status" value="1"/>
</dbReference>
<dbReference type="PRINTS" id="PR00332">
    <property type="entry name" value="HISTRIAD"/>
</dbReference>
<dbReference type="CDD" id="cd01276">
    <property type="entry name" value="PKCI_related"/>
    <property type="match status" value="1"/>
</dbReference>
<feature type="short sequence motif" description="Histidine triad motif" evidence="2 3">
    <location>
        <begin position="98"/>
        <end position="102"/>
    </location>
</feature>
<reference evidence="5 6" key="1">
    <citation type="submission" date="2018-02" db="EMBL/GenBank/DDBJ databases">
        <title>Comparative genomes isolates from brazilian mangrove.</title>
        <authorList>
            <person name="Araujo J.E."/>
            <person name="Taketani R.G."/>
            <person name="Silva M.C.P."/>
            <person name="Loureco M.V."/>
            <person name="Andreote F.D."/>
        </authorList>
    </citation>
    <scope>NUCLEOTIDE SEQUENCE [LARGE SCALE GENOMIC DNA]</scope>
    <source>
        <strain evidence="5 6">HEX-2 MGV</strain>
    </source>
</reference>
<dbReference type="FunFam" id="3.30.428.10:FF:000005">
    <property type="entry name" value="Histidine triad nucleotide-binding protein 1"/>
    <property type="match status" value="1"/>
</dbReference>
<proteinExistence type="predicted"/>
<dbReference type="PANTHER" id="PTHR23089">
    <property type="entry name" value="HISTIDINE TRIAD HIT PROTEIN"/>
    <property type="match status" value="1"/>
</dbReference>
<dbReference type="GO" id="GO:0003824">
    <property type="term" value="F:catalytic activity"/>
    <property type="evidence" value="ECO:0007669"/>
    <property type="project" value="InterPro"/>
</dbReference>
<dbReference type="Proteomes" id="UP000240009">
    <property type="component" value="Unassembled WGS sequence"/>
</dbReference>
<dbReference type="OrthoDB" id="9784774at2"/>
<dbReference type="Pfam" id="PF01230">
    <property type="entry name" value="HIT"/>
    <property type="match status" value="1"/>
</dbReference>
<dbReference type="PROSITE" id="PS51084">
    <property type="entry name" value="HIT_2"/>
    <property type="match status" value="1"/>
</dbReference>
<name>A0A2S8FY49_9BACT</name>
<evidence type="ECO:0000256" key="2">
    <source>
        <dbReference type="PIRSR" id="PIRSR601310-3"/>
    </source>
</evidence>
<evidence type="ECO:0000256" key="3">
    <source>
        <dbReference type="PROSITE-ProRule" id="PRU00464"/>
    </source>
</evidence>
<dbReference type="InterPro" id="IPR036265">
    <property type="entry name" value="HIT-like_sf"/>
</dbReference>
<organism evidence="5 6">
    <name type="scientific">Blastopirellula marina</name>
    <dbReference type="NCBI Taxonomy" id="124"/>
    <lineage>
        <taxon>Bacteria</taxon>
        <taxon>Pseudomonadati</taxon>
        <taxon>Planctomycetota</taxon>
        <taxon>Planctomycetia</taxon>
        <taxon>Pirellulales</taxon>
        <taxon>Pirellulaceae</taxon>
        <taxon>Blastopirellula</taxon>
    </lineage>
</organism>
<feature type="active site" description="Tele-AMP-histidine intermediate" evidence="1">
    <location>
        <position position="100"/>
    </location>
</feature>
<dbReference type="InterPro" id="IPR001310">
    <property type="entry name" value="Histidine_triad_HIT"/>
</dbReference>
<dbReference type="EMBL" id="PUIA01000017">
    <property type="protein sequence ID" value="PQO36764.1"/>
    <property type="molecule type" value="Genomic_DNA"/>
</dbReference>
<accession>A0A2S8FY49</accession>
<gene>
    <name evidence="5" type="ORF">C5Y96_06245</name>
</gene>
<dbReference type="InterPro" id="IPR011146">
    <property type="entry name" value="HIT-like"/>
</dbReference>
<dbReference type="RefSeq" id="WP_105351802.1">
    <property type="nucleotide sequence ID" value="NZ_PUIA01000017.1"/>
</dbReference>
<dbReference type="AlphaFoldDB" id="A0A2S8FY49"/>
<protein>
    <submittedName>
        <fullName evidence="5">Histidine triad nucleotide-binding protein</fullName>
    </submittedName>
</protein>